<dbReference type="Proteomes" id="UP000003448">
    <property type="component" value="Unassembled WGS sequence"/>
</dbReference>
<dbReference type="eggNOG" id="ENOG50326A3">
    <property type="taxonomic scope" value="Bacteria"/>
</dbReference>
<keyword evidence="2" id="KW-1185">Reference proteome</keyword>
<proteinExistence type="predicted"/>
<comment type="caution">
    <text evidence="1">The sequence shown here is derived from an EMBL/GenBank/DDBJ whole genome shotgun (WGS) entry which is preliminary data.</text>
</comment>
<organism evidence="1 2">
    <name type="scientific">Micromonospora lupini str. Lupac 08</name>
    <dbReference type="NCBI Taxonomy" id="1150864"/>
    <lineage>
        <taxon>Bacteria</taxon>
        <taxon>Bacillati</taxon>
        <taxon>Actinomycetota</taxon>
        <taxon>Actinomycetes</taxon>
        <taxon>Micromonosporales</taxon>
        <taxon>Micromonosporaceae</taxon>
        <taxon>Micromonospora</taxon>
    </lineage>
</organism>
<dbReference type="RefSeq" id="WP_007458723.1">
    <property type="nucleotide sequence ID" value="NZ_HF570108.1"/>
</dbReference>
<dbReference type="EMBL" id="CAIE01000022">
    <property type="protein sequence ID" value="CCH17800.1"/>
    <property type="molecule type" value="Genomic_DNA"/>
</dbReference>
<protein>
    <submittedName>
        <fullName evidence="1">Uncharacterized protein</fullName>
    </submittedName>
</protein>
<dbReference type="OrthoDB" id="9798107at2"/>
<evidence type="ECO:0000313" key="1">
    <source>
        <dbReference type="EMBL" id="CCH17800.1"/>
    </source>
</evidence>
<gene>
    <name evidence="1" type="ORF">MILUP08_42731</name>
</gene>
<name>I0L1V3_9ACTN</name>
<dbReference type="AlphaFoldDB" id="I0L1V3"/>
<evidence type="ECO:0000313" key="2">
    <source>
        <dbReference type="Proteomes" id="UP000003448"/>
    </source>
</evidence>
<sequence>MGARSRTTIRRRKAVSRLDVIQDHVECAFSGIEIATMISVYTQIRRELIGLAAQLLPGGIEVGKAGAVLQHEAATGFMDSLLSAWGKRLTLPGWDAAKWLYVVRRIPARRLAIFVQGALSHPADVEEWQLDSLRQSVARLLPLSATAGPSRTAPIRRGAITYYSLSKEDALEVLEQIVATAHFVLLAGTARKAGKGGRVVIRSDWPPYCEHQEELESAISAYDRRIVPGLSLIAVAGAEFAIETDTSSASTIFACTQSRTPEIRAVPAEVDEDARGRGMELRYETGLLDIKPYLDTVADLPGDDRSWFSGDLPALLALLHCFSGDKHMTREAMEWQVRRLGYVRTARSLLSQSYADRSSDLRVMRGCLGVDPEPPLFGATLRELTRLPVSRFPVLPGPLIRSVKGGEEILVDVLAATDLLARRLLLASANGGVASNARGFRFEDDIQSLIDRTPWKPSAEYLSLRKILRRPDDSSLTDVDAVAVMGKDLLLVSAKSYPYSLEYSIGDFKAVRAVRIKLEADLVKWQRIISYLRTSRIGKNYTISPEVHIHGVVVTPFPAFVPNAGLSETLPGLRVLCSADELYRYLRKGKRVQRRS</sequence>
<reference evidence="2" key="1">
    <citation type="journal article" date="2012" name="J. Bacteriol.">
        <title>Genome Sequence of Micromonospora lupini Lupac 08, Isolated from Root Nodules of Lupinus angustifolius.</title>
        <authorList>
            <person name="Alonso-Vega P."/>
            <person name="Normand P."/>
            <person name="Bacigalupe R."/>
            <person name="Pujic P."/>
            <person name="Lajus A."/>
            <person name="Vallenet D."/>
            <person name="Carro L."/>
            <person name="Coll P."/>
            <person name="Trujillo M.E."/>
        </authorList>
    </citation>
    <scope>NUCLEOTIDE SEQUENCE [LARGE SCALE GENOMIC DNA]</scope>
    <source>
        <strain evidence="2">Lupac 08</strain>
    </source>
</reference>
<accession>I0L1V3</accession>